<reference evidence="2" key="1">
    <citation type="journal article" date="2014" name="Int. J. Syst. Evol. Microbiol.">
        <title>Complete genome sequence of Corynebacterium casei LMG S-19264T (=DSM 44701T), isolated from a smear-ripened cheese.</title>
        <authorList>
            <consortium name="US DOE Joint Genome Institute (JGI-PGF)"/>
            <person name="Walter F."/>
            <person name="Albersmeier A."/>
            <person name="Kalinowski J."/>
            <person name="Ruckert C."/>
        </authorList>
    </citation>
    <scope>NUCLEOTIDE SEQUENCE</scope>
    <source>
        <strain evidence="2">CGMCC 1.12827</strain>
    </source>
</reference>
<name>A0A916SXY5_9ACTN</name>
<evidence type="ECO:0000313" key="2">
    <source>
        <dbReference type="EMBL" id="GGB22394.1"/>
    </source>
</evidence>
<reference evidence="2" key="2">
    <citation type="submission" date="2020-09" db="EMBL/GenBank/DDBJ databases">
        <authorList>
            <person name="Sun Q."/>
            <person name="Zhou Y."/>
        </authorList>
    </citation>
    <scope>NUCLEOTIDE SEQUENCE</scope>
    <source>
        <strain evidence="2">CGMCC 1.12827</strain>
    </source>
</reference>
<comment type="caution">
    <text evidence="2">The sequence shown here is derived from an EMBL/GenBank/DDBJ whole genome shotgun (WGS) entry which is preliminary data.</text>
</comment>
<accession>A0A916SXY5</accession>
<protein>
    <submittedName>
        <fullName evidence="2">Uncharacterized protein</fullName>
    </submittedName>
</protein>
<keyword evidence="3" id="KW-1185">Reference proteome</keyword>
<gene>
    <name evidence="2" type="ORF">GCM10011489_08220</name>
</gene>
<keyword evidence="1" id="KW-0175">Coiled coil</keyword>
<dbReference type="Proteomes" id="UP000621454">
    <property type="component" value="Unassembled WGS sequence"/>
</dbReference>
<dbReference type="AlphaFoldDB" id="A0A916SXY5"/>
<feature type="coiled-coil region" evidence="1">
    <location>
        <begin position="31"/>
        <end position="58"/>
    </location>
</feature>
<organism evidence="2 3">
    <name type="scientific">Gordonia jinhuaensis</name>
    <dbReference type="NCBI Taxonomy" id="1517702"/>
    <lineage>
        <taxon>Bacteria</taxon>
        <taxon>Bacillati</taxon>
        <taxon>Actinomycetota</taxon>
        <taxon>Actinomycetes</taxon>
        <taxon>Mycobacteriales</taxon>
        <taxon>Gordoniaceae</taxon>
        <taxon>Gordonia</taxon>
    </lineage>
</organism>
<evidence type="ECO:0000256" key="1">
    <source>
        <dbReference type="SAM" id="Coils"/>
    </source>
</evidence>
<dbReference type="EMBL" id="BMGC01000004">
    <property type="protein sequence ID" value="GGB22394.1"/>
    <property type="molecule type" value="Genomic_DNA"/>
</dbReference>
<proteinExistence type="predicted"/>
<dbReference type="RefSeq" id="WP_188585319.1">
    <property type="nucleotide sequence ID" value="NZ_BMGC01000004.1"/>
</dbReference>
<evidence type="ECO:0000313" key="3">
    <source>
        <dbReference type="Proteomes" id="UP000621454"/>
    </source>
</evidence>
<sequence length="104" mass="11956">MSAADELQQWVEGGSWADQGYESELIPVDLARRVLAEMDEAKDEAQRWKERWQEAIRHADEAFAERDAALAKLDAVRAYAEMVTVPPYTRTAWHVLRILDRSTP</sequence>